<dbReference type="EC" id="2.3.1.48" evidence="2"/>
<comment type="subcellular location">
    <subcellularLocation>
        <location evidence="1">Nucleus</location>
    </subcellularLocation>
</comment>
<gene>
    <name evidence="14" type="ORF">MAR_033861</name>
</gene>
<accession>A0ABY7GCN7</accession>
<proteinExistence type="predicted"/>
<feature type="zinc finger region" description="TAZ-type" evidence="12">
    <location>
        <begin position="12"/>
        <end position="94"/>
    </location>
</feature>
<dbReference type="InterPro" id="IPR013178">
    <property type="entry name" value="Histone_AcTrfase_Rtt109/CBP"/>
</dbReference>
<evidence type="ECO:0000256" key="7">
    <source>
        <dbReference type="ARBA" id="ARBA00022853"/>
    </source>
</evidence>
<dbReference type="Proteomes" id="UP001164746">
    <property type="component" value="Chromosome 17"/>
</dbReference>
<keyword evidence="15" id="KW-1185">Reference proteome</keyword>
<keyword evidence="4 12" id="KW-0479">Metal-binding</keyword>
<evidence type="ECO:0000256" key="8">
    <source>
        <dbReference type="ARBA" id="ARBA00023015"/>
    </source>
</evidence>
<dbReference type="Gene3D" id="1.20.1020.10">
    <property type="entry name" value="TAZ domain"/>
    <property type="match status" value="1"/>
</dbReference>
<evidence type="ECO:0000256" key="2">
    <source>
        <dbReference type="ARBA" id="ARBA00013184"/>
    </source>
</evidence>
<dbReference type="InterPro" id="IPR000197">
    <property type="entry name" value="Znf_TAZ"/>
</dbReference>
<evidence type="ECO:0000256" key="5">
    <source>
        <dbReference type="ARBA" id="ARBA00022771"/>
    </source>
</evidence>
<evidence type="ECO:0000256" key="1">
    <source>
        <dbReference type="ARBA" id="ARBA00004123"/>
    </source>
</evidence>
<evidence type="ECO:0000313" key="15">
    <source>
        <dbReference type="Proteomes" id="UP001164746"/>
    </source>
</evidence>
<dbReference type="PROSITE" id="PS50134">
    <property type="entry name" value="ZF_TAZ"/>
    <property type="match status" value="1"/>
</dbReference>
<dbReference type="SUPFAM" id="SSF57933">
    <property type="entry name" value="TAZ domain"/>
    <property type="match status" value="1"/>
</dbReference>
<evidence type="ECO:0000259" key="13">
    <source>
        <dbReference type="PROSITE" id="PS50134"/>
    </source>
</evidence>
<name>A0ABY7GCN7_MYAAR</name>
<keyword evidence="3" id="KW-0808">Transferase</keyword>
<evidence type="ECO:0000313" key="14">
    <source>
        <dbReference type="EMBL" id="WAR31319.1"/>
    </source>
</evidence>
<evidence type="ECO:0000256" key="9">
    <source>
        <dbReference type="ARBA" id="ARBA00023163"/>
    </source>
</evidence>
<dbReference type="PANTHER" id="PTHR13808">
    <property type="entry name" value="CBP/P300-RELATED"/>
    <property type="match status" value="1"/>
</dbReference>
<keyword evidence="5 12" id="KW-0863">Zinc-finger</keyword>
<keyword evidence="7" id="KW-0156">Chromatin regulator</keyword>
<keyword evidence="10" id="KW-0539">Nucleus</keyword>
<feature type="domain" description="TAZ-type" evidence="13">
    <location>
        <begin position="12"/>
        <end position="94"/>
    </location>
</feature>
<dbReference type="SMART" id="SM00551">
    <property type="entry name" value="ZnF_TAZ"/>
    <property type="match status" value="1"/>
</dbReference>
<keyword evidence="8" id="KW-0805">Transcription regulation</keyword>
<keyword evidence="9" id="KW-0804">Transcription</keyword>
<comment type="catalytic activity">
    <reaction evidence="11">
        <text>L-lysyl-[protein] + acetyl-CoA = N(6)-acetyl-L-lysyl-[protein] + CoA + H(+)</text>
        <dbReference type="Rhea" id="RHEA:45948"/>
        <dbReference type="Rhea" id="RHEA-COMP:9752"/>
        <dbReference type="Rhea" id="RHEA-COMP:10731"/>
        <dbReference type="ChEBI" id="CHEBI:15378"/>
        <dbReference type="ChEBI" id="CHEBI:29969"/>
        <dbReference type="ChEBI" id="CHEBI:57287"/>
        <dbReference type="ChEBI" id="CHEBI:57288"/>
        <dbReference type="ChEBI" id="CHEBI:61930"/>
        <dbReference type="EC" id="2.3.1.48"/>
    </reaction>
</comment>
<organism evidence="14 15">
    <name type="scientific">Mya arenaria</name>
    <name type="common">Soft-shell clam</name>
    <dbReference type="NCBI Taxonomy" id="6604"/>
    <lineage>
        <taxon>Eukaryota</taxon>
        <taxon>Metazoa</taxon>
        <taxon>Spiralia</taxon>
        <taxon>Lophotrochozoa</taxon>
        <taxon>Mollusca</taxon>
        <taxon>Bivalvia</taxon>
        <taxon>Autobranchia</taxon>
        <taxon>Heteroconchia</taxon>
        <taxon>Euheterodonta</taxon>
        <taxon>Imparidentia</taxon>
        <taxon>Neoheterodontei</taxon>
        <taxon>Myida</taxon>
        <taxon>Myoidea</taxon>
        <taxon>Myidae</taxon>
        <taxon>Mya</taxon>
    </lineage>
</organism>
<dbReference type="InterPro" id="IPR035898">
    <property type="entry name" value="TAZ_dom_sf"/>
</dbReference>
<keyword evidence="6 12" id="KW-0862">Zinc</keyword>
<sequence>MVIIDMHTETSRRERRDAIEGCLDNLRHAVHCHDNGCTLPRCSKMKRVVSHTRQCRQSKRENPCAICKQLVALCCYHAKKCPSARCNMPFCRQIKRKLEAQESRHLNVNVE</sequence>
<evidence type="ECO:0000256" key="12">
    <source>
        <dbReference type="PROSITE-ProRule" id="PRU00203"/>
    </source>
</evidence>
<protein>
    <recommendedName>
        <fullName evidence="2">histone acetyltransferase</fullName>
        <ecNumber evidence="2">2.3.1.48</ecNumber>
    </recommendedName>
</protein>
<evidence type="ECO:0000256" key="3">
    <source>
        <dbReference type="ARBA" id="ARBA00022679"/>
    </source>
</evidence>
<dbReference type="Pfam" id="PF02135">
    <property type="entry name" value="zf-TAZ"/>
    <property type="match status" value="1"/>
</dbReference>
<evidence type="ECO:0000256" key="11">
    <source>
        <dbReference type="ARBA" id="ARBA00048017"/>
    </source>
</evidence>
<dbReference type="PANTHER" id="PTHR13808:SF1">
    <property type="entry name" value="HISTONE ACETYLTRANSFERASE"/>
    <property type="match status" value="1"/>
</dbReference>
<evidence type="ECO:0000256" key="10">
    <source>
        <dbReference type="ARBA" id="ARBA00023242"/>
    </source>
</evidence>
<evidence type="ECO:0000256" key="6">
    <source>
        <dbReference type="ARBA" id="ARBA00022833"/>
    </source>
</evidence>
<evidence type="ECO:0000256" key="4">
    <source>
        <dbReference type="ARBA" id="ARBA00022723"/>
    </source>
</evidence>
<dbReference type="EMBL" id="CP111028">
    <property type="protein sequence ID" value="WAR31319.1"/>
    <property type="molecule type" value="Genomic_DNA"/>
</dbReference>
<reference evidence="14" key="1">
    <citation type="submission" date="2022-11" db="EMBL/GenBank/DDBJ databases">
        <title>Centuries of genome instability and evolution in soft-shell clam transmissible cancer (bioRxiv).</title>
        <authorList>
            <person name="Hart S.F.M."/>
            <person name="Yonemitsu M.A."/>
            <person name="Giersch R.M."/>
            <person name="Beal B.F."/>
            <person name="Arriagada G."/>
            <person name="Davis B.W."/>
            <person name="Ostrander E.A."/>
            <person name="Goff S.P."/>
            <person name="Metzger M.J."/>
        </authorList>
    </citation>
    <scope>NUCLEOTIDE SEQUENCE</scope>
    <source>
        <strain evidence="14">MELC-2E11</strain>
        <tissue evidence="14">Siphon/mantle</tissue>
    </source>
</reference>